<sequence length="109" mass="12454">MHRMIPTICHLMVDPNIDVREAAGSTLVAIFWHLGENVAASIRKRQLIPEPKVPCAHFFPSLCHQRLSERFVHLHSLYVGNADNCFWARNIAYTIMVLVILATLPHPHH</sequence>
<evidence type="ECO:0000256" key="2">
    <source>
        <dbReference type="SAM" id="Phobius"/>
    </source>
</evidence>
<feature type="repeat" description="HEAT" evidence="1">
    <location>
        <begin position="4"/>
        <end position="41"/>
    </location>
</feature>
<dbReference type="AlphaFoldDB" id="A0A183ENS7"/>
<dbReference type="Proteomes" id="UP000271098">
    <property type="component" value="Unassembled WGS sequence"/>
</dbReference>
<dbReference type="Gene3D" id="1.25.10.10">
    <property type="entry name" value="Leucine-rich Repeat Variant"/>
    <property type="match status" value="1"/>
</dbReference>
<evidence type="ECO:0000313" key="3">
    <source>
        <dbReference type="EMBL" id="VDN40301.1"/>
    </source>
</evidence>
<evidence type="ECO:0000256" key="1">
    <source>
        <dbReference type="PROSITE-ProRule" id="PRU00103"/>
    </source>
</evidence>
<dbReference type="OrthoDB" id="46159at2759"/>
<evidence type="ECO:0000313" key="5">
    <source>
        <dbReference type="WBParaSite" id="GPUH_0002264501-mRNA-1"/>
    </source>
</evidence>
<accession>A0A183ENS7</accession>
<gene>
    <name evidence="3" type="ORF">GPUH_LOCUS22619</name>
</gene>
<organism evidence="5">
    <name type="scientific">Gongylonema pulchrum</name>
    <dbReference type="NCBI Taxonomy" id="637853"/>
    <lineage>
        <taxon>Eukaryota</taxon>
        <taxon>Metazoa</taxon>
        <taxon>Ecdysozoa</taxon>
        <taxon>Nematoda</taxon>
        <taxon>Chromadorea</taxon>
        <taxon>Rhabditida</taxon>
        <taxon>Spirurina</taxon>
        <taxon>Spiruromorpha</taxon>
        <taxon>Spiruroidea</taxon>
        <taxon>Gongylonematidae</taxon>
        <taxon>Gongylonema</taxon>
    </lineage>
</organism>
<reference evidence="3 4" key="2">
    <citation type="submission" date="2018-11" db="EMBL/GenBank/DDBJ databases">
        <authorList>
            <consortium name="Pathogen Informatics"/>
        </authorList>
    </citation>
    <scope>NUCLEOTIDE SEQUENCE [LARGE SCALE GENOMIC DNA]</scope>
</reference>
<proteinExistence type="predicted"/>
<keyword evidence="2" id="KW-1133">Transmembrane helix</keyword>
<dbReference type="InterPro" id="IPR021133">
    <property type="entry name" value="HEAT_type_2"/>
</dbReference>
<name>A0A183ENS7_9BILA</name>
<protein>
    <submittedName>
        <fullName evidence="3 5">Uncharacterized protein</fullName>
    </submittedName>
</protein>
<keyword evidence="2" id="KW-0812">Transmembrane</keyword>
<dbReference type="InterPro" id="IPR011989">
    <property type="entry name" value="ARM-like"/>
</dbReference>
<dbReference type="PROSITE" id="PS50077">
    <property type="entry name" value="HEAT_REPEAT"/>
    <property type="match status" value="1"/>
</dbReference>
<feature type="transmembrane region" description="Helical" evidence="2">
    <location>
        <begin position="86"/>
        <end position="104"/>
    </location>
</feature>
<dbReference type="EMBL" id="UYRT01095529">
    <property type="protein sequence ID" value="VDN40301.1"/>
    <property type="molecule type" value="Genomic_DNA"/>
</dbReference>
<keyword evidence="4" id="KW-1185">Reference proteome</keyword>
<reference evidence="5" key="1">
    <citation type="submission" date="2016-06" db="UniProtKB">
        <authorList>
            <consortium name="WormBaseParasite"/>
        </authorList>
    </citation>
    <scope>IDENTIFICATION</scope>
</reference>
<keyword evidence="2" id="KW-0472">Membrane</keyword>
<dbReference type="WBParaSite" id="GPUH_0002264501-mRNA-1">
    <property type="protein sequence ID" value="GPUH_0002264501-mRNA-1"/>
    <property type="gene ID" value="GPUH_0002264501"/>
</dbReference>
<evidence type="ECO:0000313" key="4">
    <source>
        <dbReference type="Proteomes" id="UP000271098"/>
    </source>
</evidence>